<accession>A0A172XZ54</accession>
<gene>
    <name evidence="1" type="ORF">A0O34_17605</name>
</gene>
<protein>
    <recommendedName>
        <fullName evidence="3">DUF4932 domain-containing protein</fullName>
    </recommendedName>
</protein>
<dbReference type="OrthoDB" id="861310at2"/>
<proteinExistence type="predicted"/>
<dbReference type="RefSeq" id="WP_066757563.1">
    <property type="nucleotide sequence ID" value="NZ_CP015199.1"/>
</dbReference>
<evidence type="ECO:0000313" key="1">
    <source>
        <dbReference type="EMBL" id="ANF52221.1"/>
    </source>
</evidence>
<dbReference type="KEGG" id="chh:A0O34_17605"/>
<reference evidence="1 2" key="1">
    <citation type="submission" date="2016-04" db="EMBL/GenBank/DDBJ databases">
        <title>Complete Genome Sequence of Chryseobacterium sp. IHBB 10212.</title>
        <authorList>
            <person name="Pal M."/>
            <person name="Swarnkar M.K."/>
            <person name="Kaushal K."/>
            <person name="Chhibber S."/>
            <person name="Singh A.K."/>
            <person name="Gulati A."/>
        </authorList>
    </citation>
    <scope>NUCLEOTIDE SEQUENCE [LARGE SCALE GENOMIC DNA]</scope>
    <source>
        <strain evidence="1 2">IHBB 10212</strain>
    </source>
</reference>
<name>A0A172XZ54_9FLAO</name>
<organism evidence="1 2">
    <name type="scientific">Chryseobacterium glaciei</name>
    <dbReference type="NCBI Taxonomy" id="1685010"/>
    <lineage>
        <taxon>Bacteria</taxon>
        <taxon>Pseudomonadati</taxon>
        <taxon>Bacteroidota</taxon>
        <taxon>Flavobacteriia</taxon>
        <taxon>Flavobacteriales</taxon>
        <taxon>Weeksellaceae</taxon>
        <taxon>Chryseobacterium group</taxon>
        <taxon>Chryseobacterium</taxon>
    </lineage>
</organism>
<keyword evidence="2" id="KW-1185">Reference proteome</keyword>
<sequence length="456" mass="54355">MKSVFLIPLLFLTIFAFGQKPNLKIKYSEQLAVFVFIQNLSENHSENVFKTAFQKSKYNTDEYRNKISKFDKLAIDYSYPFEEFPYGSKIPMQTRDVLKKNLIETDHLIDFKLRSIGIVPIKTLNDLTELISEFTPIYNELIYDPNKEKFEKQVIEITDYANDHQIEEYFQTGLSFYHSSWDQSIPFQIAFYPLPDSDYFTAQAFCNNFVSAIQTNLKDYKDLLSVMMHEIFHIIYNEQSLELKIEIDQSFKENKSKCSNYAYQLLNELLATALGNGYVYEKLEGKLDQNDWYYHQYIDLMARKIYPLVKEYITEKKSMDKNFIDRYIKLYETNFPNWINELDNIMTYRYVISENENDFNIINQLFRYRSGAEYETQITERSIEKMQKTPLTKVIIVSKNNIEKLKLIKSKFKELTNWKFNSDQDFTYKILLSDKSQLIIINTRKKDLKTLIQSIK</sequence>
<dbReference type="EMBL" id="CP015199">
    <property type="protein sequence ID" value="ANF52221.1"/>
    <property type="molecule type" value="Genomic_DNA"/>
</dbReference>
<evidence type="ECO:0008006" key="3">
    <source>
        <dbReference type="Google" id="ProtNLM"/>
    </source>
</evidence>
<dbReference type="STRING" id="1685010.A0O34_17605"/>
<dbReference type="Proteomes" id="UP000077824">
    <property type="component" value="Chromosome"/>
</dbReference>
<evidence type="ECO:0000313" key="2">
    <source>
        <dbReference type="Proteomes" id="UP000077824"/>
    </source>
</evidence>
<dbReference type="AlphaFoldDB" id="A0A172XZ54"/>